<dbReference type="AlphaFoldDB" id="A0A6G1I9D1"/>
<gene>
    <name evidence="2" type="ORF">EJ06DRAFT_219495</name>
</gene>
<dbReference type="OrthoDB" id="10542098at2759"/>
<accession>A0A6G1I9D1</accession>
<organism evidence="2 3">
    <name type="scientific">Trichodelitschia bisporula</name>
    <dbReference type="NCBI Taxonomy" id="703511"/>
    <lineage>
        <taxon>Eukaryota</taxon>
        <taxon>Fungi</taxon>
        <taxon>Dikarya</taxon>
        <taxon>Ascomycota</taxon>
        <taxon>Pezizomycotina</taxon>
        <taxon>Dothideomycetes</taxon>
        <taxon>Dothideomycetes incertae sedis</taxon>
        <taxon>Phaeotrichales</taxon>
        <taxon>Phaeotrichaceae</taxon>
        <taxon>Trichodelitschia</taxon>
    </lineage>
</organism>
<feature type="compositionally biased region" description="Low complexity" evidence="1">
    <location>
        <begin position="231"/>
        <end position="242"/>
    </location>
</feature>
<feature type="region of interest" description="Disordered" evidence="1">
    <location>
        <begin position="288"/>
        <end position="308"/>
    </location>
</feature>
<feature type="region of interest" description="Disordered" evidence="1">
    <location>
        <begin position="223"/>
        <end position="246"/>
    </location>
</feature>
<feature type="compositionally biased region" description="Pro residues" evidence="1">
    <location>
        <begin position="25"/>
        <end position="34"/>
    </location>
</feature>
<protein>
    <submittedName>
        <fullName evidence="2">Uncharacterized protein</fullName>
    </submittedName>
</protein>
<proteinExistence type="predicted"/>
<keyword evidence="3" id="KW-1185">Reference proteome</keyword>
<name>A0A6G1I9D1_9PEZI</name>
<feature type="region of interest" description="Disordered" evidence="1">
    <location>
        <begin position="1"/>
        <end position="34"/>
    </location>
</feature>
<evidence type="ECO:0000256" key="1">
    <source>
        <dbReference type="SAM" id="MobiDB-lite"/>
    </source>
</evidence>
<dbReference type="EMBL" id="ML996688">
    <property type="protein sequence ID" value="KAF2404784.1"/>
    <property type="molecule type" value="Genomic_DNA"/>
</dbReference>
<evidence type="ECO:0000313" key="2">
    <source>
        <dbReference type="EMBL" id="KAF2404784.1"/>
    </source>
</evidence>
<reference evidence="2" key="1">
    <citation type="journal article" date="2020" name="Stud. Mycol.">
        <title>101 Dothideomycetes genomes: a test case for predicting lifestyles and emergence of pathogens.</title>
        <authorList>
            <person name="Haridas S."/>
            <person name="Albert R."/>
            <person name="Binder M."/>
            <person name="Bloem J."/>
            <person name="Labutti K."/>
            <person name="Salamov A."/>
            <person name="Andreopoulos B."/>
            <person name="Baker S."/>
            <person name="Barry K."/>
            <person name="Bills G."/>
            <person name="Bluhm B."/>
            <person name="Cannon C."/>
            <person name="Castanera R."/>
            <person name="Culley D."/>
            <person name="Daum C."/>
            <person name="Ezra D."/>
            <person name="Gonzalez J."/>
            <person name="Henrissat B."/>
            <person name="Kuo A."/>
            <person name="Liang C."/>
            <person name="Lipzen A."/>
            <person name="Lutzoni F."/>
            <person name="Magnuson J."/>
            <person name="Mondo S."/>
            <person name="Nolan M."/>
            <person name="Ohm R."/>
            <person name="Pangilinan J."/>
            <person name="Park H.-J."/>
            <person name="Ramirez L."/>
            <person name="Alfaro M."/>
            <person name="Sun H."/>
            <person name="Tritt A."/>
            <person name="Yoshinaga Y."/>
            <person name="Zwiers L.-H."/>
            <person name="Turgeon B."/>
            <person name="Goodwin S."/>
            <person name="Spatafora J."/>
            <person name="Crous P."/>
            <person name="Grigoriev I."/>
        </authorList>
    </citation>
    <scope>NUCLEOTIDE SEQUENCE</scope>
    <source>
        <strain evidence="2">CBS 262.69</strain>
    </source>
</reference>
<sequence>MRHLSDGQCPAQWKPKCHPHAVDPPKNPPPPPPPVVIGKTFNVIYLVDEHDVTNVQRVQRVNSDGTLPSTIRQRYAWHYPVANINTFNLYEAPDTIYLDPNIATPGTAFRWEGFMFDIPAGDKCCRACIMSGADTASDGSLTSSIIDPMTKKEIKVDRVVGFCASYDNKTAYGPIAQIRRDDQYRCLATGADSKGKKLAWHCAYYITAATPTKPTTFTGVTTVAQEPGNPDAQSADASSADALSPEELQQEYKETEMYDTLMDKNVDPSVKVGDEEWGQMLFAMDTSQLAPSKLDDTDSATDPPEPGT</sequence>
<dbReference type="Proteomes" id="UP000799640">
    <property type="component" value="Unassembled WGS sequence"/>
</dbReference>
<evidence type="ECO:0000313" key="3">
    <source>
        <dbReference type="Proteomes" id="UP000799640"/>
    </source>
</evidence>